<gene>
    <name evidence="4" type="ORF">DealDRAFT_1601</name>
</gene>
<dbReference type="Proteomes" id="UP000006443">
    <property type="component" value="Unassembled WGS sequence"/>
</dbReference>
<dbReference type="Gene3D" id="2.60.40.1240">
    <property type="match status" value="1"/>
</dbReference>
<evidence type="ECO:0000256" key="3">
    <source>
        <dbReference type="SAM" id="Coils"/>
    </source>
</evidence>
<dbReference type="RefSeq" id="WP_008516458.1">
    <property type="nucleotide sequence ID" value="NZ_ACJM01000007.1"/>
</dbReference>
<keyword evidence="3" id="KW-0175">Coiled coil</keyword>
<comment type="caution">
    <text evidence="4">The sequence shown here is derived from an EMBL/GenBank/DDBJ whole genome shotgun (WGS) entry which is preliminary data.</text>
</comment>
<dbReference type="OrthoDB" id="9769030at2"/>
<evidence type="ECO:0000313" key="4">
    <source>
        <dbReference type="EMBL" id="EEG77478.1"/>
    </source>
</evidence>
<accession>C0GGN7</accession>
<keyword evidence="1" id="KW-0732">Signal</keyword>
<organism evidence="4 5">
    <name type="scientific">Dethiobacter alkaliphilus AHT 1</name>
    <dbReference type="NCBI Taxonomy" id="555088"/>
    <lineage>
        <taxon>Bacteria</taxon>
        <taxon>Bacillati</taxon>
        <taxon>Bacillota</taxon>
        <taxon>Dethiobacteria</taxon>
        <taxon>Dethiobacterales</taxon>
        <taxon>Dethiobacteraceae</taxon>
        <taxon>Dethiobacter</taxon>
    </lineage>
</organism>
<sequence>MLKRPFTHLIITVCLALATVYLYHFGVSLYEQQKTINELTESGIEYMSEQDYGKAASAFSRALALNPNDDYIREQYNIAYNIANELALSNTYFISGMYALDEDELIAAWDWFNKVVPRDDNYELAQQKIEQLVEGVAEEYLQIARDHFSNKSYIQAYSYLTESISINPDLVAATNLLPKYEQKKEEFLEQREIEQEKQLQAQREKQAQKQKEEELELMRRYENDTGAIKVAVTNVEKTDSFDYFTAAENSWFIKIYVNTRNYGTQGEQITHRDFSLSTPDGFLVMPIEPTEISYRNYKNTRLQPETYSGGWLLFHIPKADNYTLYFDNNSSRATKRVLF</sequence>
<feature type="repeat" description="TPR" evidence="2">
    <location>
        <begin position="36"/>
        <end position="69"/>
    </location>
</feature>
<dbReference type="Gene3D" id="1.25.40.10">
    <property type="entry name" value="Tetratricopeptide repeat domain"/>
    <property type="match status" value="1"/>
</dbReference>
<dbReference type="EMBL" id="ACJM01000007">
    <property type="protein sequence ID" value="EEG77478.1"/>
    <property type="molecule type" value="Genomic_DNA"/>
</dbReference>
<feature type="repeat" description="TPR" evidence="2">
    <location>
        <begin position="137"/>
        <end position="170"/>
    </location>
</feature>
<reference evidence="4 5" key="1">
    <citation type="submission" date="2009-02" db="EMBL/GenBank/DDBJ databases">
        <title>Sequencing of the draft genome and assembly of Dethiobacter alkaliphilus AHT 1.</title>
        <authorList>
            <consortium name="US DOE Joint Genome Institute (JGI-PGF)"/>
            <person name="Lucas S."/>
            <person name="Copeland A."/>
            <person name="Lapidus A."/>
            <person name="Glavina del Rio T."/>
            <person name="Dalin E."/>
            <person name="Tice H."/>
            <person name="Bruce D."/>
            <person name="Goodwin L."/>
            <person name="Pitluck S."/>
            <person name="Larimer F."/>
            <person name="Land M.L."/>
            <person name="Hauser L."/>
            <person name="Muyzer G."/>
        </authorList>
    </citation>
    <scope>NUCLEOTIDE SEQUENCE [LARGE SCALE GENOMIC DNA]</scope>
    <source>
        <strain evidence="4 5">AHT 1</strain>
    </source>
</reference>
<dbReference type="eggNOG" id="COG0457">
    <property type="taxonomic scope" value="Bacteria"/>
</dbReference>
<evidence type="ECO:0000313" key="5">
    <source>
        <dbReference type="Proteomes" id="UP000006443"/>
    </source>
</evidence>
<dbReference type="PROSITE" id="PS50005">
    <property type="entry name" value="TPR"/>
    <property type="match status" value="2"/>
</dbReference>
<dbReference type="AlphaFoldDB" id="C0GGN7"/>
<keyword evidence="5" id="KW-1185">Reference proteome</keyword>
<dbReference type="SMART" id="SM00028">
    <property type="entry name" value="TPR"/>
    <property type="match status" value="2"/>
</dbReference>
<protein>
    <submittedName>
        <fullName evidence="4">Tetratricopeptide TPR_2 repeat protein</fullName>
    </submittedName>
</protein>
<keyword evidence="2" id="KW-0802">TPR repeat</keyword>
<proteinExistence type="predicted"/>
<dbReference type="InterPro" id="IPR019734">
    <property type="entry name" value="TPR_rpt"/>
</dbReference>
<name>C0GGN7_DETAL</name>
<evidence type="ECO:0000256" key="1">
    <source>
        <dbReference type="ARBA" id="ARBA00022729"/>
    </source>
</evidence>
<feature type="coiled-coil region" evidence="3">
    <location>
        <begin position="177"/>
        <end position="224"/>
    </location>
</feature>
<evidence type="ECO:0000256" key="2">
    <source>
        <dbReference type="PROSITE-ProRule" id="PRU00339"/>
    </source>
</evidence>
<dbReference type="InterPro" id="IPR011990">
    <property type="entry name" value="TPR-like_helical_dom_sf"/>
</dbReference>
<dbReference type="STRING" id="555088.DealDRAFT_1601"/>
<dbReference type="InterPro" id="IPR029050">
    <property type="entry name" value="Immunoprotect_excell_Ig-like"/>
</dbReference>
<dbReference type="SUPFAM" id="SSF48452">
    <property type="entry name" value="TPR-like"/>
    <property type="match status" value="1"/>
</dbReference>